<dbReference type="CDD" id="cd02801">
    <property type="entry name" value="DUS_like_FMN"/>
    <property type="match status" value="1"/>
</dbReference>
<feature type="domain" description="DUS-like FMN-binding" evidence="6">
    <location>
        <begin position="7"/>
        <end position="298"/>
    </location>
</feature>
<accession>A0ABR6KP03</accession>
<dbReference type="InterPro" id="IPR035587">
    <property type="entry name" value="DUS-like_FMN-bd"/>
</dbReference>
<evidence type="ECO:0000256" key="4">
    <source>
        <dbReference type="ARBA" id="ARBA00023002"/>
    </source>
</evidence>
<keyword evidence="3 5" id="KW-0819">tRNA processing</keyword>
<proteinExistence type="inferred from homology"/>
<name>A0ABR6KP03_9BACT</name>
<dbReference type="PIRSF" id="PIRSF006621">
    <property type="entry name" value="Dus"/>
    <property type="match status" value="1"/>
</dbReference>
<evidence type="ECO:0000256" key="5">
    <source>
        <dbReference type="PIRNR" id="PIRNR006621"/>
    </source>
</evidence>
<dbReference type="PANTHER" id="PTHR45846:SF1">
    <property type="entry name" value="TRNA-DIHYDROURIDINE(47) SYNTHASE [NAD(P)(+)]-LIKE"/>
    <property type="match status" value="1"/>
</dbReference>
<evidence type="ECO:0000256" key="1">
    <source>
        <dbReference type="ARBA" id="ARBA00022630"/>
    </source>
</evidence>
<comment type="cofactor">
    <cofactor evidence="5">
        <name>FMN</name>
        <dbReference type="ChEBI" id="CHEBI:58210"/>
    </cofactor>
</comment>
<organism evidence="7 8">
    <name type="scientific">Parabacteroides faecis</name>
    <dbReference type="NCBI Taxonomy" id="1217282"/>
    <lineage>
        <taxon>Bacteria</taxon>
        <taxon>Pseudomonadati</taxon>
        <taxon>Bacteroidota</taxon>
        <taxon>Bacteroidia</taxon>
        <taxon>Bacteroidales</taxon>
        <taxon>Tannerellaceae</taxon>
        <taxon>Parabacteroides</taxon>
    </lineage>
</organism>
<dbReference type="Proteomes" id="UP000533637">
    <property type="component" value="Unassembled WGS sequence"/>
</dbReference>
<dbReference type="Gene3D" id="3.20.20.70">
    <property type="entry name" value="Aldolase class I"/>
    <property type="match status" value="1"/>
</dbReference>
<dbReference type="RefSeq" id="WP_183671368.1">
    <property type="nucleotide sequence ID" value="NZ_BMPB01000007.1"/>
</dbReference>
<dbReference type="EMBL" id="JACHOC010000006">
    <property type="protein sequence ID" value="MBB4623155.1"/>
    <property type="molecule type" value="Genomic_DNA"/>
</dbReference>
<protein>
    <recommendedName>
        <fullName evidence="5">tRNA-dihydrouridine synthase</fullName>
        <ecNumber evidence="5">1.3.1.-</ecNumber>
    </recommendedName>
</protein>
<dbReference type="InterPro" id="IPR001269">
    <property type="entry name" value="DUS_fam"/>
</dbReference>
<dbReference type="EC" id="1.3.1.-" evidence="5"/>
<gene>
    <name evidence="7" type="ORF">GGQ57_003067</name>
</gene>
<evidence type="ECO:0000256" key="2">
    <source>
        <dbReference type="ARBA" id="ARBA00022643"/>
    </source>
</evidence>
<dbReference type="Pfam" id="PF01207">
    <property type="entry name" value="Dus"/>
    <property type="match status" value="1"/>
</dbReference>
<keyword evidence="2 5" id="KW-0288">FMN</keyword>
<comment type="function">
    <text evidence="5">Catalyzes the synthesis of 5,6-dihydrouridine (D), a modified base found in the D-loop of most tRNAs, via the reduction of the C5-C6 double bond in target uridines.</text>
</comment>
<sequence length="311" mass="35487">MEYKIHFAPLQGYTDAVYREVHAQVFGGVEAYYTPFVRVEKDGFRNKDLRDITSGRNVATPVVPQLIAATPEEFRRLVTLFLGQGYQQADINMGCPFPMQARLHRGAGILPHTGDAAALLQTVREFPEMNFSVKLRLGWDSPDEVFALLPFIDSLPLTHVTLHPRIGRQQYKGHVDMDSFTRFYEACAHPLFYNGDLNCPADIDRIIRLYPRLSGVMLGRGLLSSPWLAKEYMAGKELPDTEKKAGLFRFHTLLFEKYSAILEGGEHQVLAKMKTLWDYLLPDAEKRLRKKILKSNQLSTYQQAVKELLQP</sequence>
<comment type="similarity">
    <text evidence="5">Belongs to the dus family.</text>
</comment>
<keyword evidence="8" id="KW-1185">Reference proteome</keyword>
<comment type="caution">
    <text evidence="7">The sequence shown here is derived from an EMBL/GenBank/DDBJ whole genome shotgun (WGS) entry which is preliminary data.</text>
</comment>
<evidence type="ECO:0000313" key="8">
    <source>
        <dbReference type="Proteomes" id="UP000533637"/>
    </source>
</evidence>
<reference evidence="7 8" key="1">
    <citation type="submission" date="2020-08" db="EMBL/GenBank/DDBJ databases">
        <title>Genomic Encyclopedia of Type Strains, Phase IV (KMG-IV): sequencing the most valuable type-strain genomes for metagenomic binning, comparative biology and taxonomic classification.</title>
        <authorList>
            <person name="Goeker M."/>
        </authorList>
    </citation>
    <scope>NUCLEOTIDE SEQUENCE [LARGE SCALE GENOMIC DNA]</scope>
    <source>
        <strain evidence="7 8">DSM 102983</strain>
    </source>
</reference>
<dbReference type="PANTHER" id="PTHR45846">
    <property type="entry name" value="TRNA-DIHYDROURIDINE(47) SYNTHASE [NAD(P)(+)]-LIKE"/>
    <property type="match status" value="1"/>
</dbReference>
<keyword evidence="1 5" id="KW-0285">Flavoprotein</keyword>
<evidence type="ECO:0000259" key="6">
    <source>
        <dbReference type="Pfam" id="PF01207"/>
    </source>
</evidence>
<dbReference type="SUPFAM" id="SSF51395">
    <property type="entry name" value="FMN-linked oxidoreductases"/>
    <property type="match status" value="1"/>
</dbReference>
<evidence type="ECO:0000313" key="7">
    <source>
        <dbReference type="EMBL" id="MBB4623155.1"/>
    </source>
</evidence>
<dbReference type="InterPro" id="IPR013785">
    <property type="entry name" value="Aldolase_TIM"/>
</dbReference>
<evidence type="ECO:0000256" key="3">
    <source>
        <dbReference type="ARBA" id="ARBA00022694"/>
    </source>
</evidence>
<keyword evidence="4 5" id="KW-0560">Oxidoreductase</keyword>